<reference evidence="1 2" key="1">
    <citation type="submission" date="2024-09" db="EMBL/GenBank/DDBJ databases">
        <authorList>
            <person name="Sun Q."/>
            <person name="Mori K."/>
        </authorList>
    </citation>
    <scope>NUCLEOTIDE SEQUENCE [LARGE SCALE GENOMIC DNA]</scope>
    <source>
        <strain evidence="1 2">TBRC 2205</strain>
    </source>
</reference>
<accession>A0ABV6P7M7</accession>
<evidence type="ECO:0000313" key="2">
    <source>
        <dbReference type="Proteomes" id="UP001589894"/>
    </source>
</evidence>
<name>A0ABV6P7M7_9ACTN</name>
<comment type="caution">
    <text evidence="1">The sequence shown here is derived from an EMBL/GenBank/DDBJ whole genome shotgun (WGS) entry which is preliminary data.</text>
</comment>
<gene>
    <name evidence="1" type="ORF">ACFFHU_30770</name>
</gene>
<protein>
    <recommendedName>
        <fullName evidence="3">Restriction endonuclease</fullName>
    </recommendedName>
</protein>
<dbReference type="RefSeq" id="WP_377344018.1">
    <property type="nucleotide sequence ID" value="NZ_JBHLUE010000034.1"/>
</dbReference>
<dbReference type="Proteomes" id="UP001589894">
    <property type="component" value="Unassembled WGS sequence"/>
</dbReference>
<dbReference type="EMBL" id="JBHLUE010000034">
    <property type="protein sequence ID" value="MFC0568507.1"/>
    <property type="molecule type" value="Genomic_DNA"/>
</dbReference>
<organism evidence="1 2">
    <name type="scientific">Plantactinospora siamensis</name>
    <dbReference type="NCBI Taxonomy" id="555372"/>
    <lineage>
        <taxon>Bacteria</taxon>
        <taxon>Bacillati</taxon>
        <taxon>Actinomycetota</taxon>
        <taxon>Actinomycetes</taxon>
        <taxon>Micromonosporales</taxon>
        <taxon>Micromonosporaceae</taxon>
        <taxon>Plantactinospora</taxon>
    </lineage>
</organism>
<evidence type="ECO:0008006" key="3">
    <source>
        <dbReference type="Google" id="ProtNLM"/>
    </source>
</evidence>
<evidence type="ECO:0000313" key="1">
    <source>
        <dbReference type="EMBL" id="MFC0568507.1"/>
    </source>
</evidence>
<proteinExistence type="predicted"/>
<keyword evidence="2" id="KW-1185">Reference proteome</keyword>
<sequence>MPNEAVTEDIVRERLAELGYFDPAAEIVVERQQSAIAAVKRLLRQASKTGGSGVGYPDFIITSPKNPDYVIVVECKASRARHQSSTGDRIAEFAVDGALHYASFLSKEYNTIALGVSGESLDELLVSTFVHVRGAMASTELKSPTGAELDHLIPFSD</sequence>